<feature type="non-terminal residue" evidence="1">
    <location>
        <position position="1"/>
    </location>
</feature>
<dbReference type="EMBL" id="ASPP01047592">
    <property type="protein sequence ID" value="ETN98117.1"/>
    <property type="molecule type" value="Genomic_DNA"/>
</dbReference>
<protein>
    <submittedName>
        <fullName evidence="1">Uncharacterized protein</fullName>
    </submittedName>
</protein>
<sequence>HEEFFHQCIPLQSAKVAEKEITQCKSNTPKTTTSFEKKVILSLPKQIRLPIVISPDIGNIQVDVVDLSLQSRADIKFLVISFNLLAGSCFYDSEKQGITKLAMNKFGMKLKSSSFLELSSAGKISDTKYKKTEEKSQVNVRTINTMIFGM</sequence>
<dbReference type="Proteomes" id="UP000023152">
    <property type="component" value="Unassembled WGS sequence"/>
</dbReference>
<keyword evidence="2" id="KW-1185">Reference proteome</keyword>
<reference evidence="1 2" key="1">
    <citation type="journal article" date="2013" name="Curr. Biol.">
        <title>The Genome of the Foraminiferan Reticulomyxa filosa.</title>
        <authorList>
            <person name="Glockner G."/>
            <person name="Hulsmann N."/>
            <person name="Schleicher M."/>
            <person name="Noegel A.A."/>
            <person name="Eichinger L."/>
            <person name="Gallinger C."/>
            <person name="Pawlowski J."/>
            <person name="Sierra R."/>
            <person name="Euteneuer U."/>
            <person name="Pillet L."/>
            <person name="Moustafa A."/>
            <person name="Platzer M."/>
            <person name="Groth M."/>
            <person name="Szafranski K."/>
            <person name="Schliwa M."/>
        </authorList>
    </citation>
    <scope>NUCLEOTIDE SEQUENCE [LARGE SCALE GENOMIC DNA]</scope>
</reference>
<name>X6L845_RETFI</name>
<organism evidence="1 2">
    <name type="scientific">Reticulomyxa filosa</name>
    <dbReference type="NCBI Taxonomy" id="46433"/>
    <lineage>
        <taxon>Eukaryota</taxon>
        <taxon>Sar</taxon>
        <taxon>Rhizaria</taxon>
        <taxon>Retaria</taxon>
        <taxon>Foraminifera</taxon>
        <taxon>Monothalamids</taxon>
        <taxon>Reticulomyxidae</taxon>
        <taxon>Reticulomyxa</taxon>
    </lineage>
</organism>
<accession>X6L845</accession>
<comment type="caution">
    <text evidence="1">The sequence shown here is derived from an EMBL/GenBank/DDBJ whole genome shotgun (WGS) entry which is preliminary data.</text>
</comment>
<evidence type="ECO:0000313" key="2">
    <source>
        <dbReference type="Proteomes" id="UP000023152"/>
    </source>
</evidence>
<evidence type="ECO:0000313" key="1">
    <source>
        <dbReference type="EMBL" id="ETN98117.1"/>
    </source>
</evidence>
<dbReference type="AlphaFoldDB" id="X6L845"/>
<proteinExistence type="predicted"/>
<gene>
    <name evidence="1" type="ORF">RFI_39400</name>
</gene>